<dbReference type="OrthoDB" id="4110300at2"/>
<accession>A0A1G7DG80</accession>
<dbReference type="GO" id="GO:0003700">
    <property type="term" value="F:DNA-binding transcription factor activity"/>
    <property type="evidence" value="ECO:0007669"/>
    <property type="project" value="InterPro"/>
</dbReference>
<dbReference type="Pfam" id="PF01965">
    <property type="entry name" value="DJ-1_PfpI"/>
    <property type="match status" value="1"/>
</dbReference>
<dbReference type="PANTHER" id="PTHR43130">
    <property type="entry name" value="ARAC-FAMILY TRANSCRIPTIONAL REGULATOR"/>
    <property type="match status" value="1"/>
</dbReference>
<protein>
    <submittedName>
        <fullName evidence="5">Transcriptional regulator GlxA family, contains an amidase domain and an AraC-type DNA-binding HTH domain</fullName>
    </submittedName>
</protein>
<sequence>MHLVSVLAMDHVVGFELATAGQVFGSARSMDGRDAPLYSVRVCGPGRVQVSAAGDALFTMTPPYGLGELLEADTIVVPAHDSSGPVPPDVVAALRRANEQGRRIASICTGAGILAEAGLLDGRDATTHWRHAAALSARFPRVRFDAAALYIDGGDVLTSAGVAAGVDLCLHMIRMDHGAAVAAQAARRLVMSPHRSGGQAQFIASDRAVTDEGSLAEIMQWMTANLDRPLTLAEIGRRAGLSIRTLNRHFHDQTGSAPMQWLLAKRVQRAQELLEGTTLSIEEIARRSGFGGAAALRQHFRLQLATTPTSYRRQFSSS</sequence>
<name>A0A1G7DG80_9ACTN</name>
<evidence type="ECO:0000256" key="2">
    <source>
        <dbReference type="ARBA" id="ARBA00023125"/>
    </source>
</evidence>
<dbReference type="AlphaFoldDB" id="A0A1G7DG80"/>
<dbReference type="InterPro" id="IPR029062">
    <property type="entry name" value="Class_I_gatase-like"/>
</dbReference>
<dbReference type="InterPro" id="IPR018062">
    <property type="entry name" value="HTH_AraC-typ_CS"/>
</dbReference>
<dbReference type="InterPro" id="IPR052158">
    <property type="entry name" value="INH-QAR"/>
</dbReference>
<dbReference type="SUPFAM" id="SSF52317">
    <property type="entry name" value="Class I glutamine amidotransferase-like"/>
    <property type="match status" value="1"/>
</dbReference>
<keyword evidence="2 5" id="KW-0238">DNA-binding</keyword>
<dbReference type="InterPro" id="IPR009057">
    <property type="entry name" value="Homeodomain-like_sf"/>
</dbReference>
<proteinExistence type="predicted"/>
<dbReference type="Proteomes" id="UP000198949">
    <property type="component" value="Unassembled WGS sequence"/>
</dbReference>
<evidence type="ECO:0000256" key="3">
    <source>
        <dbReference type="ARBA" id="ARBA00023163"/>
    </source>
</evidence>
<dbReference type="InterPro" id="IPR002818">
    <property type="entry name" value="DJ-1/PfpI"/>
</dbReference>
<dbReference type="SMART" id="SM00342">
    <property type="entry name" value="HTH_ARAC"/>
    <property type="match status" value="1"/>
</dbReference>
<dbReference type="SUPFAM" id="SSF46689">
    <property type="entry name" value="Homeodomain-like"/>
    <property type="match status" value="2"/>
</dbReference>
<organism evidence="5 6">
    <name type="scientific">Glycomyces harbinensis</name>
    <dbReference type="NCBI Taxonomy" id="58114"/>
    <lineage>
        <taxon>Bacteria</taxon>
        <taxon>Bacillati</taxon>
        <taxon>Actinomycetota</taxon>
        <taxon>Actinomycetes</taxon>
        <taxon>Glycomycetales</taxon>
        <taxon>Glycomycetaceae</taxon>
        <taxon>Glycomyces</taxon>
    </lineage>
</organism>
<keyword evidence="1" id="KW-0805">Transcription regulation</keyword>
<dbReference type="PROSITE" id="PS00041">
    <property type="entry name" value="HTH_ARAC_FAMILY_1"/>
    <property type="match status" value="1"/>
</dbReference>
<feature type="domain" description="HTH araC/xylS-type" evidence="4">
    <location>
        <begin position="216"/>
        <end position="314"/>
    </location>
</feature>
<dbReference type="PROSITE" id="PS01124">
    <property type="entry name" value="HTH_ARAC_FAMILY_2"/>
    <property type="match status" value="1"/>
</dbReference>
<dbReference type="InterPro" id="IPR018060">
    <property type="entry name" value="HTH_AraC"/>
</dbReference>
<gene>
    <name evidence="5" type="ORF">SAMN05216270_12454</name>
</gene>
<dbReference type="STRING" id="58114.SAMN05216270_12454"/>
<dbReference type="GO" id="GO:0043565">
    <property type="term" value="F:sequence-specific DNA binding"/>
    <property type="evidence" value="ECO:0007669"/>
    <property type="project" value="InterPro"/>
</dbReference>
<evidence type="ECO:0000256" key="1">
    <source>
        <dbReference type="ARBA" id="ARBA00023015"/>
    </source>
</evidence>
<evidence type="ECO:0000313" key="6">
    <source>
        <dbReference type="Proteomes" id="UP000198949"/>
    </source>
</evidence>
<dbReference type="Gene3D" id="3.40.50.880">
    <property type="match status" value="1"/>
</dbReference>
<keyword evidence="6" id="KW-1185">Reference proteome</keyword>
<evidence type="ECO:0000313" key="5">
    <source>
        <dbReference type="EMBL" id="SDE49805.1"/>
    </source>
</evidence>
<dbReference type="CDD" id="cd03137">
    <property type="entry name" value="GATase1_AraC_1"/>
    <property type="match status" value="1"/>
</dbReference>
<dbReference type="EMBL" id="FNAD01000024">
    <property type="protein sequence ID" value="SDE49805.1"/>
    <property type="molecule type" value="Genomic_DNA"/>
</dbReference>
<reference evidence="6" key="1">
    <citation type="submission" date="2016-10" db="EMBL/GenBank/DDBJ databases">
        <authorList>
            <person name="Varghese N."/>
            <person name="Submissions S."/>
        </authorList>
    </citation>
    <scope>NUCLEOTIDE SEQUENCE [LARGE SCALE GENOMIC DNA]</scope>
    <source>
        <strain evidence="6">CGMCC 4.3516</strain>
    </source>
</reference>
<dbReference type="RefSeq" id="WP_091040499.1">
    <property type="nucleotide sequence ID" value="NZ_FNAD01000024.1"/>
</dbReference>
<evidence type="ECO:0000259" key="4">
    <source>
        <dbReference type="PROSITE" id="PS01124"/>
    </source>
</evidence>
<dbReference type="Gene3D" id="1.10.10.60">
    <property type="entry name" value="Homeodomain-like"/>
    <property type="match status" value="1"/>
</dbReference>
<dbReference type="PANTHER" id="PTHR43130:SF3">
    <property type="entry name" value="HTH-TYPE TRANSCRIPTIONAL REGULATOR RV1931C"/>
    <property type="match status" value="1"/>
</dbReference>
<dbReference type="Pfam" id="PF12833">
    <property type="entry name" value="HTH_18"/>
    <property type="match status" value="1"/>
</dbReference>
<keyword evidence="3" id="KW-0804">Transcription</keyword>